<dbReference type="GO" id="GO:0016787">
    <property type="term" value="F:hydrolase activity"/>
    <property type="evidence" value="ECO:0007669"/>
    <property type="project" value="UniProtKB-KW"/>
</dbReference>
<dbReference type="InterPro" id="IPR050471">
    <property type="entry name" value="AB_hydrolase"/>
</dbReference>
<dbReference type="EMBL" id="JBFAUK010000013">
    <property type="protein sequence ID" value="MEV5508340.1"/>
    <property type="molecule type" value="Genomic_DNA"/>
</dbReference>
<evidence type="ECO:0000313" key="3">
    <source>
        <dbReference type="Proteomes" id="UP001552594"/>
    </source>
</evidence>
<accession>A0ABV3JZM3</accession>
<dbReference type="InterPro" id="IPR000073">
    <property type="entry name" value="AB_hydrolase_1"/>
</dbReference>
<keyword evidence="3" id="KW-1185">Reference proteome</keyword>
<name>A0ABV3JZM3_STRON</name>
<protein>
    <submittedName>
        <fullName evidence="2">Alpha/beta hydrolase</fullName>
    </submittedName>
</protein>
<dbReference type="InterPro" id="IPR029058">
    <property type="entry name" value="AB_hydrolase_fold"/>
</dbReference>
<dbReference type="PANTHER" id="PTHR43433">
    <property type="entry name" value="HYDROLASE, ALPHA/BETA FOLD FAMILY PROTEIN"/>
    <property type="match status" value="1"/>
</dbReference>
<organism evidence="2 3">
    <name type="scientific">Streptomyces orinoci</name>
    <name type="common">Streptoverticillium orinoci</name>
    <dbReference type="NCBI Taxonomy" id="67339"/>
    <lineage>
        <taxon>Bacteria</taxon>
        <taxon>Bacillati</taxon>
        <taxon>Actinomycetota</taxon>
        <taxon>Actinomycetes</taxon>
        <taxon>Kitasatosporales</taxon>
        <taxon>Streptomycetaceae</taxon>
        <taxon>Streptomyces</taxon>
    </lineage>
</organism>
<gene>
    <name evidence="2" type="ORF">AB0L16_17990</name>
</gene>
<comment type="caution">
    <text evidence="2">The sequence shown here is derived from an EMBL/GenBank/DDBJ whole genome shotgun (WGS) entry which is preliminary data.</text>
</comment>
<dbReference type="RefSeq" id="WP_161968605.1">
    <property type="nucleotide sequence ID" value="NZ_JBFAUK010000013.1"/>
</dbReference>
<evidence type="ECO:0000259" key="1">
    <source>
        <dbReference type="Pfam" id="PF00561"/>
    </source>
</evidence>
<evidence type="ECO:0000313" key="2">
    <source>
        <dbReference type="EMBL" id="MEV5508340.1"/>
    </source>
</evidence>
<dbReference type="Gene3D" id="3.40.50.1820">
    <property type="entry name" value="alpha/beta hydrolase"/>
    <property type="match status" value="1"/>
</dbReference>
<sequence>MDFTLGDGVRLDYDDLGSGPLAVYTHGALLSRQVEDKMGLVGWEAVERLPRGRFVRYDARGHGASTGRPEPDSYRFQQFAADLVELLGHLGGERPVTGMGSSLGCATMLHAAVAQPGLFDRLVLLIPPTAWETRPAQAANYRKLADLVTASGPEAFTTALATAPVPPSLSGLPGYPPREVGVPAELLPALFHGLADSDLPDRALLPALTQPTLILALADDPSHPRSTAEQLAELLPNARLHISNDSADVRTWGDRVARFLSS</sequence>
<feature type="domain" description="AB hydrolase-1" evidence="1">
    <location>
        <begin position="53"/>
        <end position="246"/>
    </location>
</feature>
<dbReference type="Proteomes" id="UP001552594">
    <property type="component" value="Unassembled WGS sequence"/>
</dbReference>
<dbReference type="SUPFAM" id="SSF53474">
    <property type="entry name" value="alpha/beta-Hydrolases"/>
    <property type="match status" value="1"/>
</dbReference>
<dbReference type="PANTHER" id="PTHR43433:SF5">
    <property type="entry name" value="AB HYDROLASE-1 DOMAIN-CONTAINING PROTEIN"/>
    <property type="match status" value="1"/>
</dbReference>
<proteinExistence type="predicted"/>
<dbReference type="Pfam" id="PF00561">
    <property type="entry name" value="Abhydrolase_1"/>
    <property type="match status" value="1"/>
</dbReference>
<keyword evidence="2" id="KW-0378">Hydrolase</keyword>
<reference evidence="2 3" key="1">
    <citation type="submission" date="2024-06" db="EMBL/GenBank/DDBJ databases">
        <title>The Natural Products Discovery Center: Release of the First 8490 Sequenced Strains for Exploring Actinobacteria Biosynthetic Diversity.</title>
        <authorList>
            <person name="Kalkreuter E."/>
            <person name="Kautsar S.A."/>
            <person name="Yang D."/>
            <person name="Bader C.D."/>
            <person name="Teijaro C.N."/>
            <person name="Fluegel L."/>
            <person name="Davis C.M."/>
            <person name="Simpson J.R."/>
            <person name="Lauterbach L."/>
            <person name="Steele A.D."/>
            <person name="Gui C."/>
            <person name="Meng S."/>
            <person name="Li G."/>
            <person name="Viehrig K."/>
            <person name="Ye F."/>
            <person name="Su P."/>
            <person name="Kiefer A.F."/>
            <person name="Nichols A."/>
            <person name="Cepeda A.J."/>
            <person name="Yan W."/>
            <person name="Fan B."/>
            <person name="Jiang Y."/>
            <person name="Adhikari A."/>
            <person name="Zheng C.-J."/>
            <person name="Schuster L."/>
            <person name="Cowan T.M."/>
            <person name="Smanski M.J."/>
            <person name="Chevrette M.G."/>
            <person name="De Carvalho L.P.S."/>
            <person name="Shen B."/>
        </authorList>
    </citation>
    <scope>NUCLEOTIDE SEQUENCE [LARGE SCALE GENOMIC DNA]</scope>
    <source>
        <strain evidence="2 3">NPDC052347</strain>
    </source>
</reference>